<dbReference type="PANTHER" id="PTHR12646">
    <property type="entry name" value="NOT56 - RELATED"/>
    <property type="match status" value="1"/>
</dbReference>
<comment type="caution">
    <text evidence="16">The sequence shown here is derived from an EMBL/GenBank/DDBJ whole genome shotgun (WGS) entry which is preliminary data.</text>
</comment>
<feature type="transmembrane region" description="Helical" evidence="14">
    <location>
        <begin position="359"/>
        <end position="378"/>
    </location>
</feature>
<evidence type="ECO:0000313" key="17">
    <source>
        <dbReference type="Proteomes" id="UP000644660"/>
    </source>
</evidence>
<dbReference type="RefSeq" id="XP_041404893.1">
    <property type="nucleotide sequence ID" value="XM_041548959.1"/>
</dbReference>
<keyword evidence="6 14" id="KW-0808">Transferase</keyword>
<feature type="transmembrane region" description="Helical" evidence="14">
    <location>
        <begin position="176"/>
        <end position="198"/>
    </location>
</feature>
<dbReference type="Proteomes" id="UP000644660">
    <property type="component" value="Unassembled WGS sequence"/>
</dbReference>
<dbReference type="InterPro" id="IPR007873">
    <property type="entry name" value="Glycosyltransferase_ALG3"/>
</dbReference>
<organism evidence="16 17">
    <name type="scientific">Maudiozyma barnettii</name>
    <dbReference type="NCBI Taxonomy" id="61262"/>
    <lineage>
        <taxon>Eukaryota</taxon>
        <taxon>Fungi</taxon>
        <taxon>Dikarya</taxon>
        <taxon>Ascomycota</taxon>
        <taxon>Saccharomycotina</taxon>
        <taxon>Saccharomycetes</taxon>
        <taxon>Saccharomycetales</taxon>
        <taxon>Saccharomycetaceae</taxon>
        <taxon>Maudiozyma</taxon>
    </lineage>
</organism>
<evidence type="ECO:0000256" key="15">
    <source>
        <dbReference type="SAM" id="MobiDB-lite"/>
    </source>
</evidence>
<evidence type="ECO:0000256" key="2">
    <source>
        <dbReference type="ARBA" id="ARBA00004922"/>
    </source>
</evidence>
<dbReference type="EMBL" id="CAEFZW010000002">
    <property type="protein sequence ID" value="CAB4252855.1"/>
    <property type="molecule type" value="Genomic_DNA"/>
</dbReference>
<dbReference type="UniPathway" id="UPA00378"/>
<evidence type="ECO:0000256" key="13">
    <source>
        <dbReference type="ARBA" id="ARBA00093457"/>
    </source>
</evidence>
<feature type="transmembrane region" description="Helical" evidence="14">
    <location>
        <begin position="390"/>
        <end position="410"/>
    </location>
</feature>
<feature type="transmembrane region" description="Helical" evidence="14">
    <location>
        <begin position="54"/>
        <end position="76"/>
    </location>
</feature>
<accession>A0A8H2VCN2</accession>
<feature type="transmembrane region" description="Helical" evidence="14">
    <location>
        <begin position="422"/>
        <end position="441"/>
    </location>
</feature>
<dbReference type="GO" id="GO:0052925">
    <property type="term" value="F:dol-P-Man:Man(5)GlcNAc(2)-PP-Dol alpha-1,3-mannosyltransferase activity"/>
    <property type="evidence" value="ECO:0007669"/>
    <property type="project" value="UniProtKB-EC"/>
</dbReference>
<feature type="region of interest" description="Disordered" evidence="15">
    <location>
        <begin position="1"/>
        <end position="27"/>
    </location>
</feature>
<evidence type="ECO:0000256" key="3">
    <source>
        <dbReference type="ARBA" id="ARBA00011964"/>
    </source>
</evidence>
<feature type="transmembrane region" description="Helical" evidence="14">
    <location>
        <begin position="210"/>
        <end position="234"/>
    </location>
</feature>
<keyword evidence="10 14" id="KW-0472">Membrane</keyword>
<protein>
    <recommendedName>
        <fullName evidence="4 14">Dol-P-Man:Man(5)GlcNAc(2)-PP-Dol alpha-1,3-mannosyltransferase</fullName>
        <ecNumber evidence="3 14">2.4.1.258</ecNumber>
    </recommendedName>
    <alternativeName>
        <fullName evidence="14">Dol-P-Man-dependent alpha(1-3)-mannosyltransferase</fullName>
    </alternativeName>
</protein>
<dbReference type="PANTHER" id="PTHR12646:SF0">
    <property type="entry name" value="DOL-P-MAN:MAN(5)GLCNAC(2)-PP-DOL ALPHA-1,3-MANNOSYLTRANSFERASE"/>
    <property type="match status" value="1"/>
</dbReference>
<evidence type="ECO:0000256" key="12">
    <source>
        <dbReference type="ARBA" id="ARBA00049506"/>
    </source>
</evidence>
<keyword evidence="5 14" id="KW-0328">Glycosyltransferase</keyword>
<comment type="subcellular location">
    <subcellularLocation>
        <location evidence="1 14">Endoplasmic reticulum membrane</location>
        <topology evidence="1 14">Multi-pass membrane protein</topology>
    </subcellularLocation>
</comment>
<evidence type="ECO:0000313" key="16">
    <source>
        <dbReference type="EMBL" id="CAB4252855.1"/>
    </source>
</evidence>
<proteinExistence type="inferred from homology"/>
<comment type="catalytic activity">
    <reaction evidence="12 14">
        <text>an alpha-D-Man-(1-&gt;2)-alpha-D-Man-(1-&gt;2)-alpha-D-Man-(1-&gt;3)-[alpha-D-Man-(1-&gt;6)]-beta-D-Man-(1-&gt;4)-beta-D-GlcNAc-(1-&gt;4)-alpha-D-GlcNAc-diphospho-di-trans,poly-cis-dolichol + a di-trans,poly-cis-dolichyl beta-D-mannosyl phosphate = an alpha-D-Man-(1-&gt;2)-alpha-D-Man-(1-&gt;2)-alpha-D-Man-(1-&gt;3)-[alpha-D-Man-(1-&gt;3)-alpha-D-Man-(1-&gt;6)]-beta-D-Man-(1-&gt;4)-beta-D-GlcNAc-(1-&gt;4)-alpha-D-GlcNAc-diphospho-di-trans,poly-cis-dolichol + a di-trans,poly-cis-dolichyl phosphate + H(+)</text>
        <dbReference type="Rhea" id="RHEA:29527"/>
        <dbReference type="Rhea" id="RHEA-COMP:19498"/>
        <dbReference type="Rhea" id="RHEA-COMP:19501"/>
        <dbReference type="Rhea" id="RHEA-COMP:19516"/>
        <dbReference type="Rhea" id="RHEA-COMP:19517"/>
        <dbReference type="ChEBI" id="CHEBI:15378"/>
        <dbReference type="ChEBI" id="CHEBI:57683"/>
        <dbReference type="ChEBI" id="CHEBI:58211"/>
        <dbReference type="ChEBI" id="CHEBI:132515"/>
        <dbReference type="ChEBI" id="CHEBI:132516"/>
        <dbReference type="EC" id="2.4.1.258"/>
    </reaction>
    <physiologicalReaction direction="left-to-right" evidence="12 14">
        <dbReference type="Rhea" id="RHEA:29528"/>
    </physiologicalReaction>
</comment>
<keyword evidence="8 14" id="KW-0256">Endoplasmic reticulum</keyword>
<gene>
    <name evidence="16" type="ORF">KABA2_02S06050</name>
</gene>
<sequence>MEEPQDSKADIHPNVVDQKNDPKNQEFVRPPLTLGSDILHGIKYALFNPEANLIVMPILMLLESMVLKVIIGNVSYTEIDYKAYMEQIDMIKEGELNYDNIKGGTGPLVYPAGHVLLYKMMYWVTDGMNHIESGQTAYRFFYLLTLFHQFMIYYKLSIPPWCVALVCLSKRIHSIYVLRLFNDCFTTFFVICSFLGLIRGGTLKSKWLKIGVCTLVSVVYSFAVSIKMNALLFFPGVAVGIYYICDGTLFLCLYSLMLMIGLQIVVGYQFLQAFSWQYLNGAFNFRRQFMYEWSINWQFIGEEGFLSSSFQRSLLVSQVIMLLFVFISKYPRLIKQIALSIIHPFSSTVHLSTKTYSELIPYLFIMSNFIGIIFSRSLHYQFLTWYHWTLPILISWSGLPIYLGSIWYIAHEYCWNSFPPNPTASIALVSLNAFLLIVVLIRKGCPVKELEEEASLQEKKNQ</sequence>
<comment type="pathway">
    <text evidence="2 14">Protein modification; protein glycosylation.</text>
</comment>
<evidence type="ECO:0000256" key="10">
    <source>
        <dbReference type="ARBA" id="ARBA00023136"/>
    </source>
</evidence>
<evidence type="ECO:0000256" key="9">
    <source>
        <dbReference type="ARBA" id="ARBA00022989"/>
    </source>
</evidence>
<keyword evidence="17" id="KW-1185">Reference proteome</keyword>
<dbReference type="GO" id="GO:0005789">
    <property type="term" value="C:endoplasmic reticulum membrane"/>
    <property type="evidence" value="ECO:0007669"/>
    <property type="project" value="UniProtKB-SubCell"/>
</dbReference>
<feature type="transmembrane region" description="Helical" evidence="14">
    <location>
        <begin position="240"/>
        <end position="266"/>
    </location>
</feature>
<keyword evidence="7 14" id="KW-0812">Transmembrane</keyword>
<evidence type="ECO:0000256" key="6">
    <source>
        <dbReference type="ARBA" id="ARBA00022679"/>
    </source>
</evidence>
<evidence type="ECO:0000256" key="7">
    <source>
        <dbReference type="ARBA" id="ARBA00022692"/>
    </source>
</evidence>
<dbReference type="EC" id="2.4.1.258" evidence="3 14"/>
<comment type="similarity">
    <text evidence="13">Belongs to the glycosyltransferase ALG3 family.</text>
</comment>
<keyword evidence="9 14" id="KW-1133">Transmembrane helix</keyword>
<dbReference type="Pfam" id="PF05208">
    <property type="entry name" value="ALG3"/>
    <property type="match status" value="1"/>
</dbReference>
<feature type="compositionally biased region" description="Basic and acidic residues" evidence="15">
    <location>
        <begin position="1"/>
        <end position="11"/>
    </location>
</feature>
<reference evidence="16 17" key="1">
    <citation type="submission" date="2020-05" db="EMBL/GenBank/DDBJ databases">
        <authorList>
            <person name="Casaregola S."/>
            <person name="Devillers H."/>
            <person name="Grondin C."/>
        </authorList>
    </citation>
    <scope>NUCLEOTIDE SEQUENCE [LARGE SCALE GENOMIC DNA]</scope>
    <source>
        <strain evidence="16 17">CLIB 1767</strain>
    </source>
</reference>
<comment type="function">
    <text evidence="11 14">Dol-P-Man:Man(5)GlcNAc(2)-PP-Dol alpha-1,3-mannosyltransferase that operates in the biosynthetic pathway of dolichol-linked oligosaccharides, the glycan precursors employed in protein asparagine (N)-glycosylation. The assembly of dolichol-linked oligosaccharides begins on the cytosolic side of the endoplasmic reticulum membrane and finishes in its lumen. The sequential addition of sugars to dolichol pyrophosphate produces dolichol-linked oligosaccharides containing fourteen sugars, including two GlcNAcs, nine mannoses and three glucoses. Once assembled, the oligosaccharide is transferred from the lipid to nascent proteins by oligosaccharyltransferases. In the lumen of the endoplasmic reticulum, adds the first dolichyl beta-D-mannosyl phosphate derived mannose in an alpha-1,3 linkage to Man(5)GlcNAc(2)-PP-dolichol to produce Man(6)GlcNAc(2)-PP-dolichol.</text>
</comment>
<name>A0A8H2VCN2_9SACH</name>
<evidence type="ECO:0000256" key="5">
    <source>
        <dbReference type="ARBA" id="ARBA00022676"/>
    </source>
</evidence>
<evidence type="ECO:0000256" key="8">
    <source>
        <dbReference type="ARBA" id="ARBA00022824"/>
    </source>
</evidence>
<evidence type="ECO:0000256" key="4">
    <source>
        <dbReference type="ARBA" id="ARBA00015561"/>
    </source>
</evidence>
<dbReference type="GeneID" id="64855996"/>
<evidence type="ECO:0000256" key="14">
    <source>
        <dbReference type="RuleBase" id="RU364047"/>
    </source>
</evidence>
<dbReference type="AlphaFoldDB" id="A0A8H2VCN2"/>
<evidence type="ECO:0000256" key="11">
    <source>
        <dbReference type="ARBA" id="ARBA00044743"/>
    </source>
</evidence>
<evidence type="ECO:0000256" key="1">
    <source>
        <dbReference type="ARBA" id="ARBA00004477"/>
    </source>
</evidence>